<proteinExistence type="inferred from homology"/>
<dbReference type="Gene3D" id="3.90.105.10">
    <property type="entry name" value="Molybdopterin biosynthesis moea protein, domain 2"/>
    <property type="match status" value="1"/>
</dbReference>
<evidence type="ECO:0000256" key="7">
    <source>
        <dbReference type="ARBA" id="ARBA00023150"/>
    </source>
</evidence>
<dbReference type="NCBIfam" id="TIGR00177">
    <property type="entry name" value="molyb_syn"/>
    <property type="match status" value="1"/>
</dbReference>
<evidence type="ECO:0000256" key="6">
    <source>
        <dbReference type="ARBA" id="ARBA00022505"/>
    </source>
</evidence>
<evidence type="ECO:0000256" key="3">
    <source>
        <dbReference type="ARBA" id="ARBA00010763"/>
    </source>
</evidence>
<dbReference type="SUPFAM" id="SSF63867">
    <property type="entry name" value="MoeA C-terminal domain-like"/>
    <property type="match status" value="1"/>
</dbReference>
<dbReference type="NCBIfam" id="NF045515">
    <property type="entry name" value="Glp_gephyrin"/>
    <property type="match status" value="1"/>
</dbReference>
<organism evidence="11 12">
    <name type="scientific">Paenibacillus baimaensis</name>
    <dbReference type="NCBI Taxonomy" id="2982185"/>
    <lineage>
        <taxon>Bacteria</taxon>
        <taxon>Bacillati</taxon>
        <taxon>Bacillota</taxon>
        <taxon>Bacilli</taxon>
        <taxon>Bacillales</taxon>
        <taxon>Paenibacillaceae</taxon>
        <taxon>Paenibacillus</taxon>
    </lineage>
</organism>
<dbReference type="EC" id="2.10.1.1" evidence="4 9"/>
<evidence type="ECO:0000256" key="8">
    <source>
        <dbReference type="ARBA" id="ARBA00047317"/>
    </source>
</evidence>
<evidence type="ECO:0000256" key="5">
    <source>
        <dbReference type="ARBA" id="ARBA00021108"/>
    </source>
</evidence>
<comment type="similarity">
    <text evidence="3 9">Belongs to the MoeA family.</text>
</comment>
<dbReference type="PANTHER" id="PTHR10192:SF5">
    <property type="entry name" value="GEPHYRIN"/>
    <property type="match status" value="1"/>
</dbReference>
<dbReference type="InterPro" id="IPR036425">
    <property type="entry name" value="MoaB/Mog-like_dom_sf"/>
</dbReference>
<evidence type="ECO:0000256" key="9">
    <source>
        <dbReference type="RuleBase" id="RU365090"/>
    </source>
</evidence>
<dbReference type="InterPro" id="IPR005110">
    <property type="entry name" value="MoeA_linker/N"/>
</dbReference>
<dbReference type="Pfam" id="PF03453">
    <property type="entry name" value="MoeA_N"/>
    <property type="match status" value="1"/>
</dbReference>
<keyword evidence="12" id="KW-1185">Reference proteome</keyword>
<keyword evidence="9" id="KW-0479">Metal-binding</keyword>
<dbReference type="SUPFAM" id="SSF63882">
    <property type="entry name" value="MoeA N-terminal region -like"/>
    <property type="match status" value="1"/>
</dbReference>
<dbReference type="EMBL" id="JAOQIO010000005">
    <property type="protein sequence ID" value="MCU6790687.1"/>
    <property type="molecule type" value="Genomic_DNA"/>
</dbReference>
<evidence type="ECO:0000256" key="1">
    <source>
        <dbReference type="ARBA" id="ARBA00002901"/>
    </source>
</evidence>
<comment type="caution">
    <text evidence="11">The sequence shown here is derived from an EMBL/GenBank/DDBJ whole genome shotgun (WGS) entry which is preliminary data.</text>
</comment>
<keyword evidence="9" id="KW-0460">Magnesium</keyword>
<dbReference type="InterPro" id="IPR001453">
    <property type="entry name" value="MoaB/Mog_dom"/>
</dbReference>
<evidence type="ECO:0000313" key="12">
    <source>
        <dbReference type="Proteomes" id="UP001652445"/>
    </source>
</evidence>
<comment type="function">
    <text evidence="1 9">Catalyzes the insertion of molybdate into adenylated molybdopterin with the concomitant release of AMP.</text>
</comment>
<dbReference type="CDD" id="cd00887">
    <property type="entry name" value="MoeA"/>
    <property type="match status" value="1"/>
</dbReference>
<evidence type="ECO:0000256" key="2">
    <source>
        <dbReference type="ARBA" id="ARBA00005046"/>
    </source>
</evidence>
<feature type="domain" description="MoaB/Mog" evidence="10">
    <location>
        <begin position="189"/>
        <end position="327"/>
    </location>
</feature>
<evidence type="ECO:0000256" key="4">
    <source>
        <dbReference type="ARBA" id="ARBA00013269"/>
    </source>
</evidence>
<dbReference type="Gene3D" id="2.40.340.10">
    <property type="entry name" value="MoeA, C-terminal, domain IV"/>
    <property type="match status" value="1"/>
</dbReference>
<dbReference type="Pfam" id="PF00994">
    <property type="entry name" value="MoCF_biosynth"/>
    <property type="match status" value="1"/>
</dbReference>
<dbReference type="RefSeq" id="WP_262682186.1">
    <property type="nucleotide sequence ID" value="NZ_JAOQIO010000005.1"/>
</dbReference>
<dbReference type="PANTHER" id="PTHR10192">
    <property type="entry name" value="MOLYBDOPTERIN BIOSYNTHESIS PROTEIN"/>
    <property type="match status" value="1"/>
</dbReference>
<dbReference type="Gene3D" id="3.40.980.10">
    <property type="entry name" value="MoaB/Mog-like domain"/>
    <property type="match status" value="1"/>
</dbReference>
<dbReference type="InterPro" id="IPR038987">
    <property type="entry name" value="MoeA-like"/>
</dbReference>
<reference evidence="11 12" key="1">
    <citation type="submission" date="2022-09" db="EMBL/GenBank/DDBJ databases">
        <authorList>
            <person name="Han X.L."/>
            <person name="Wang Q."/>
            <person name="Lu T."/>
        </authorList>
    </citation>
    <scope>NUCLEOTIDE SEQUENCE [LARGE SCALE GENOMIC DNA]</scope>
    <source>
        <strain evidence="11 12">WQ 127069</strain>
    </source>
</reference>
<dbReference type="SMART" id="SM00852">
    <property type="entry name" value="MoCF_biosynth"/>
    <property type="match status" value="1"/>
</dbReference>
<dbReference type="InterPro" id="IPR005111">
    <property type="entry name" value="MoeA_C_domain_IV"/>
</dbReference>
<dbReference type="SUPFAM" id="SSF53218">
    <property type="entry name" value="Molybdenum cofactor biosynthesis proteins"/>
    <property type="match status" value="1"/>
</dbReference>
<keyword evidence="9" id="KW-0808">Transferase</keyword>
<comment type="pathway">
    <text evidence="2 9">Cofactor biosynthesis; molybdopterin biosynthesis.</text>
</comment>
<gene>
    <name evidence="11" type="ORF">OB236_00985</name>
</gene>
<keyword evidence="7 9" id="KW-0501">Molybdenum cofactor biosynthesis</keyword>
<evidence type="ECO:0000313" key="11">
    <source>
        <dbReference type="EMBL" id="MCU6790687.1"/>
    </source>
</evidence>
<evidence type="ECO:0000259" key="10">
    <source>
        <dbReference type="SMART" id="SM00852"/>
    </source>
</evidence>
<sequence>MTGYRFQRKLVQVEDAQQVVLHYVRLQETEEVGLAESFGRRLAVTVTANHPVPHFRRSGVDGYALRAADSIGSTPGQPVKLAVTEMIPCGTMPSLPVGKGQAARIMTGAVVPEGADAVIMIEMTDILADQEVCIHKQMAEGDNITPIGQEVVPGEVLLQPGRIIRSGEAAVLATFGFDRVRVFRKPRVAIFSTGSELLEVGLPLEPGKIRNSNSYMLAAQVTETGGEPVIMSVLPDEPAEVERALLEALEDVDLIITTGGVSVGDKDVLVDVFERWDGQLLFNKIAMRPGSPTSVGFWRGKLLFALSGNPGASFVGFELFVRPYIKGILGCSERTHAETKGYLQDDYAKGSAYPRYVRGTMKLQEGRVCVEPAGKDKSSIMRSIKDADCLIHIPAGGRGAEREELVRVLLLNETHI</sequence>
<dbReference type="InterPro" id="IPR036688">
    <property type="entry name" value="MoeA_C_domain_IV_sf"/>
</dbReference>
<dbReference type="Gene3D" id="2.170.190.11">
    <property type="entry name" value="Molybdopterin biosynthesis moea protein, domain 3"/>
    <property type="match status" value="1"/>
</dbReference>
<protein>
    <recommendedName>
        <fullName evidence="5 9">Molybdopterin molybdenumtransferase</fullName>
        <ecNumber evidence="4 9">2.10.1.1</ecNumber>
    </recommendedName>
</protein>
<accession>A0ABT2U843</accession>
<keyword evidence="6 9" id="KW-0500">Molybdenum</keyword>
<dbReference type="Proteomes" id="UP001652445">
    <property type="component" value="Unassembled WGS sequence"/>
</dbReference>
<dbReference type="InterPro" id="IPR036135">
    <property type="entry name" value="MoeA_linker/N_sf"/>
</dbReference>
<name>A0ABT2U843_9BACL</name>
<comment type="cofactor">
    <cofactor evidence="9">
        <name>Mg(2+)</name>
        <dbReference type="ChEBI" id="CHEBI:18420"/>
    </cofactor>
</comment>
<comment type="catalytic activity">
    <reaction evidence="8">
        <text>adenylyl-molybdopterin + molybdate = Mo-molybdopterin + AMP + H(+)</text>
        <dbReference type="Rhea" id="RHEA:35047"/>
        <dbReference type="ChEBI" id="CHEBI:15378"/>
        <dbReference type="ChEBI" id="CHEBI:36264"/>
        <dbReference type="ChEBI" id="CHEBI:62727"/>
        <dbReference type="ChEBI" id="CHEBI:71302"/>
        <dbReference type="ChEBI" id="CHEBI:456215"/>
        <dbReference type="EC" id="2.10.1.1"/>
    </reaction>
</comment>
<dbReference type="Pfam" id="PF03454">
    <property type="entry name" value="MoeA_C"/>
    <property type="match status" value="1"/>
</dbReference>